<reference evidence="3 4" key="1">
    <citation type="submission" date="2016-10" db="EMBL/GenBank/DDBJ databases">
        <authorList>
            <person name="de Groot N.N."/>
        </authorList>
    </citation>
    <scope>NUCLEOTIDE SEQUENCE [LARGE SCALE GENOMIC DNA]</scope>
    <source>
        <strain evidence="3 4">DSM 9179</strain>
    </source>
</reference>
<dbReference type="GO" id="GO:0016887">
    <property type="term" value="F:ATP hydrolysis activity"/>
    <property type="evidence" value="ECO:0007669"/>
    <property type="project" value="InterPro"/>
</dbReference>
<dbReference type="PANTHER" id="PTHR10803">
    <property type="entry name" value="ARSENICAL PUMP-DRIVING ATPASE ARSENITE-TRANSLOCATING ATPASE"/>
    <property type="match status" value="1"/>
</dbReference>
<dbReference type="InterPro" id="IPR025723">
    <property type="entry name" value="ArsA/GET3_ATPase-like"/>
</dbReference>
<dbReference type="AlphaFoldDB" id="A0A1I0Q9S5"/>
<dbReference type="CDD" id="cd02035">
    <property type="entry name" value="ArsA"/>
    <property type="match status" value="1"/>
</dbReference>
<dbReference type="Pfam" id="PF02374">
    <property type="entry name" value="ArsA_ATPase"/>
    <property type="match status" value="2"/>
</dbReference>
<keyword evidence="4" id="KW-1185">Reference proteome</keyword>
<dbReference type="SUPFAM" id="SSF52540">
    <property type="entry name" value="P-loop containing nucleoside triphosphate hydrolases"/>
    <property type="match status" value="1"/>
</dbReference>
<dbReference type="GO" id="GO:0071816">
    <property type="term" value="P:tail-anchored membrane protein insertion into ER membrane"/>
    <property type="evidence" value="ECO:0007669"/>
    <property type="project" value="TreeGrafter"/>
</dbReference>
<gene>
    <name evidence="3" type="ORF">SAMN05421659_107107</name>
</gene>
<dbReference type="Gene3D" id="3.40.50.300">
    <property type="entry name" value="P-loop containing nucleotide triphosphate hydrolases"/>
    <property type="match status" value="2"/>
</dbReference>
<dbReference type="EMBL" id="FOJI01000007">
    <property type="protein sequence ID" value="SEW23566.1"/>
    <property type="molecule type" value="Genomic_DNA"/>
</dbReference>
<evidence type="ECO:0000256" key="1">
    <source>
        <dbReference type="ARBA" id="ARBA00011040"/>
    </source>
</evidence>
<protein>
    <submittedName>
        <fullName evidence="3">Arsenite-transporting ATPase</fullName>
    </submittedName>
</protein>
<sequence length="271" mass="29736">MDNVRALLKEDHYNVQKETINNHTALGLKDVIDDLFNSGKKFILTIGKVGVGKTTIAAAIAVGLAERGKKVHLTTTDSVPQLEYGINEVSGITMSHIEIAYVEEDARAPSTQEIAVIRAFAQIVDKAKEQAEDQVLVIDTAPTGNTLLRLESTQSNNLEMKRSKGDVSKDISKSAKKILTRLRNADETEVIIVTLAEATSVYEGMRLEDDLRRADINSKWWVINSSLHKSGITNDILSTEASNETQWINKVDTQASGNYAIIGWSVGEIKG</sequence>
<dbReference type="Proteomes" id="UP000199701">
    <property type="component" value="Unassembled WGS sequence"/>
</dbReference>
<dbReference type="PANTHER" id="PTHR10803:SF3">
    <property type="entry name" value="ATPASE GET3"/>
    <property type="match status" value="1"/>
</dbReference>
<dbReference type="InterPro" id="IPR003593">
    <property type="entry name" value="AAA+_ATPase"/>
</dbReference>
<name>A0A1I0Q9S5_9FIRM</name>
<dbReference type="GO" id="GO:0005524">
    <property type="term" value="F:ATP binding"/>
    <property type="evidence" value="ECO:0007669"/>
    <property type="project" value="InterPro"/>
</dbReference>
<organism evidence="3 4">
    <name type="scientific">[Clostridium] fimetarium</name>
    <dbReference type="NCBI Taxonomy" id="99656"/>
    <lineage>
        <taxon>Bacteria</taxon>
        <taxon>Bacillati</taxon>
        <taxon>Bacillota</taxon>
        <taxon>Clostridia</taxon>
        <taxon>Lachnospirales</taxon>
        <taxon>Lachnospiraceae</taxon>
    </lineage>
</organism>
<evidence type="ECO:0000313" key="3">
    <source>
        <dbReference type="EMBL" id="SEW23566.1"/>
    </source>
</evidence>
<dbReference type="InterPro" id="IPR016300">
    <property type="entry name" value="ATPase_ArsA/GET3"/>
</dbReference>
<dbReference type="InterPro" id="IPR027417">
    <property type="entry name" value="P-loop_NTPase"/>
</dbReference>
<feature type="domain" description="AAA+ ATPase" evidence="2">
    <location>
        <begin position="39"/>
        <end position="217"/>
    </location>
</feature>
<evidence type="ECO:0000313" key="4">
    <source>
        <dbReference type="Proteomes" id="UP000199701"/>
    </source>
</evidence>
<dbReference type="OrthoDB" id="9780677at2"/>
<comment type="similarity">
    <text evidence="1">Belongs to the arsA ATPase family.</text>
</comment>
<accession>A0A1I0Q9S5</accession>
<dbReference type="STRING" id="99656.SAMN05421659_107107"/>
<dbReference type="SMART" id="SM00382">
    <property type="entry name" value="AAA"/>
    <property type="match status" value="1"/>
</dbReference>
<dbReference type="RefSeq" id="WP_092453693.1">
    <property type="nucleotide sequence ID" value="NZ_FOJI01000007.1"/>
</dbReference>
<evidence type="ECO:0000259" key="2">
    <source>
        <dbReference type="SMART" id="SM00382"/>
    </source>
</evidence>
<proteinExistence type="inferred from homology"/>